<keyword evidence="3" id="KW-1185">Reference proteome</keyword>
<feature type="signal peptide" evidence="1">
    <location>
        <begin position="1"/>
        <end position="29"/>
    </location>
</feature>
<feature type="chain" id="PRO_5043517129" description="Protein sleepless" evidence="1">
    <location>
        <begin position="30"/>
        <end position="120"/>
    </location>
</feature>
<reference evidence="2 3" key="1">
    <citation type="submission" date="2024-05" db="EMBL/GenBank/DDBJ databases">
        <authorList>
            <person name="Wallberg A."/>
        </authorList>
    </citation>
    <scope>NUCLEOTIDE SEQUENCE [LARGE SCALE GENOMIC DNA]</scope>
</reference>
<accession>A0AAV2RLM3</accession>
<organism evidence="2 3">
    <name type="scientific">Meganyctiphanes norvegica</name>
    <name type="common">Northern krill</name>
    <name type="synonym">Thysanopoda norvegica</name>
    <dbReference type="NCBI Taxonomy" id="48144"/>
    <lineage>
        <taxon>Eukaryota</taxon>
        <taxon>Metazoa</taxon>
        <taxon>Ecdysozoa</taxon>
        <taxon>Arthropoda</taxon>
        <taxon>Crustacea</taxon>
        <taxon>Multicrustacea</taxon>
        <taxon>Malacostraca</taxon>
        <taxon>Eumalacostraca</taxon>
        <taxon>Eucarida</taxon>
        <taxon>Euphausiacea</taxon>
        <taxon>Euphausiidae</taxon>
        <taxon>Meganyctiphanes</taxon>
    </lineage>
</organism>
<evidence type="ECO:0000313" key="3">
    <source>
        <dbReference type="Proteomes" id="UP001497623"/>
    </source>
</evidence>
<keyword evidence="1" id="KW-0732">Signal</keyword>
<protein>
    <recommendedName>
        <fullName evidence="4">Protein sleepless</fullName>
    </recommendedName>
</protein>
<sequence>MHISHEAAMRPNKCSLLLVAAYFAGCSNALVCYLCTNSDPAFSSYDPECGFPDYSNTDHVDSGEVWTNCYTSVDAVTGVVWRYEGYGFPGGYCDYYGNGTSCFCTSNLCNTDLCESCLDF</sequence>
<evidence type="ECO:0008006" key="4">
    <source>
        <dbReference type="Google" id="ProtNLM"/>
    </source>
</evidence>
<comment type="caution">
    <text evidence="2">The sequence shown here is derived from an EMBL/GenBank/DDBJ whole genome shotgun (WGS) entry which is preliminary data.</text>
</comment>
<dbReference type="EMBL" id="CAXKWB010027235">
    <property type="protein sequence ID" value="CAL4131581.1"/>
    <property type="molecule type" value="Genomic_DNA"/>
</dbReference>
<dbReference type="AlphaFoldDB" id="A0AAV2RLM3"/>
<evidence type="ECO:0000256" key="1">
    <source>
        <dbReference type="SAM" id="SignalP"/>
    </source>
</evidence>
<proteinExistence type="predicted"/>
<gene>
    <name evidence="2" type="ORF">MNOR_LOCUS26795</name>
</gene>
<name>A0AAV2RLM3_MEGNR</name>
<evidence type="ECO:0000313" key="2">
    <source>
        <dbReference type="EMBL" id="CAL4131581.1"/>
    </source>
</evidence>
<dbReference type="Proteomes" id="UP001497623">
    <property type="component" value="Unassembled WGS sequence"/>
</dbReference>